<accession>A0AAW9SFI1</accession>
<dbReference type="Proteomes" id="UP001403385">
    <property type="component" value="Unassembled WGS sequence"/>
</dbReference>
<comment type="caution">
    <text evidence="1">The sequence shown here is derived from an EMBL/GenBank/DDBJ whole genome shotgun (WGS) entry which is preliminary data.</text>
</comment>
<dbReference type="RefSeq" id="WP_346822800.1">
    <property type="nucleotide sequence ID" value="NZ_JBDKWZ010000011.1"/>
</dbReference>
<proteinExistence type="predicted"/>
<reference evidence="1 2" key="1">
    <citation type="submission" date="2024-04" db="EMBL/GenBank/DDBJ databases">
        <title>Novel genus in family Flammeovirgaceae.</title>
        <authorList>
            <person name="Nguyen T.H."/>
            <person name="Vuong T.Q."/>
            <person name="Le H."/>
            <person name="Kim S.-G."/>
        </authorList>
    </citation>
    <scope>NUCLEOTIDE SEQUENCE [LARGE SCALE GENOMIC DNA]</scope>
    <source>
        <strain evidence="1 2">JCM 23209</strain>
    </source>
</reference>
<gene>
    <name evidence="1" type="ORF">AAG747_19015</name>
</gene>
<name>A0AAW9SFI1_9BACT</name>
<evidence type="ECO:0000313" key="1">
    <source>
        <dbReference type="EMBL" id="MEN7550023.1"/>
    </source>
</evidence>
<protein>
    <submittedName>
        <fullName evidence="1">Uncharacterized protein</fullName>
    </submittedName>
</protein>
<evidence type="ECO:0000313" key="2">
    <source>
        <dbReference type="Proteomes" id="UP001403385"/>
    </source>
</evidence>
<dbReference type="AlphaFoldDB" id="A0AAW9SFI1"/>
<dbReference type="EMBL" id="JBDKWZ010000011">
    <property type="protein sequence ID" value="MEN7550023.1"/>
    <property type="molecule type" value="Genomic_DNA"/>
</dbReference>
<organism evidence="1 2">
    <name type="scientific">Rapidithrix thailandica</name>
    <dbReference type="NCBI Taxonomy" id="413964"/>
    <lineage>
        <taxon>Bacteria</taxon>
        <taxon>Pseudomonadati</taxon>
        <taxon>Bacteroidota</taxon>
        <taxon>Cytophagia</taxon>
        <taxon>Cytophagales</taxon>
        <taxon>Flammeovirgaceae</taxon>
        <taxon>Rapidithrix</taxon>
    </lineage>
</organism>
<keyword evidence="2" id="KW-1185">Reference proteome</keyword>
<sequence length="79" mass="8882">MKHLIAAYSIENTKKRWQINEAEVSFLEKIYGNLSVKAFFRADSVMLNFKDALSIKGTLMVDAQGKISSKDGTLDVMKP</sequence>